<feature type="compositionally biased region" description="Basic and acidic residues" evidence="4">
    <location>
        <begin position="14"/>
        <end position="26"/>
    </location>
</feature>
<dbReference type="GO" id="GO:0003723">
    <property type="term" value="F:RNA binding"/>
    <property type="evidence" value="ECO:0007669"/>
    <property type="project" value="UniProtKB-UniRule"/>
</dbReference>
<evidence type="ECO:0000259" key="6">
    <source>
        <dbReference type="PROSITE" id="PS50102"/>
    </source>
</evidence>
<dbReference type="SUPFAM" id="SSF54928">
    <property type="entry name" value="RNA-binding domain, RBD"/>
    <property type="match status" value="2"/>
</dbReference>
<feature type="region of interest" description="Disordered" evidence="4">
    <location>
        <begin position="105"/>
        <end position="129"/>
    </location>
</feature>
<dbReference type="RefSeq" id="XP_027099647.2">
    <property type="nucleotide sequence ID" value="XM_027243846.2"/>
</dbReference>
<dbReference type="CDD" id="cd00201">
    <property type="entry name" value="WW"/>
    <property type="match status" value="1"/>
</dbReference>
<dbReference type="Pfam" id="PF00397">
    <property type="entry name" value="WW"/>
    <property type="match status" value="1"/>
</dbReference>
<dbReference type="InterPro" id="IPR001202">
    <property type="entry name" value="WW_dom"/>
</dbReference>
<feature type="domain" description="RRM" evidence="6">
    <location>
        <begin position="236"/>
        <end position="316"/>
    </location>
</feature>
<feature type="domain" description="RRM" evidence="6">
    <location>
        <begin position="142"/>
        <end position="223"/>
    </location>
</feature>
<feature type="domain" description="WW" evidence="5">
    <location>
        <begin position="382"/>
        <end position="415"/>
    </location>
</feature>
<evidence type="ECO:0000313" key="8">
    <source>
        <dbReference type="RefSeq" id="XP_027099647.2"/>
    </source>
</evidence>
<name>A0A6P6VCF1_COFAR</name>
<reference evidence="8" key="2">
    <citation type="submission" date="2025-08" db="UniProtKB">
        <authorList>
            <consortium name="RefSeq"/>
        </authorList>
    </citation>
    <scope>IDENTIFICATION</scope>
    <source>
        <tissue evidence="8">Leaves</tissue>
    </source>
</reference>
<dbReference type="InterPro" id="IPR000504">
    <property type="entry name" value="RRM_dom"/>
</dbReference>
<dbReference type="SMART" id="SM00360">
    <property type="entry name" value="RRM"/>
    <property type="match status" value="2"/>
</dbReference>
<dbReference type="SMART" id="SM00456">
    <property type="entry name" value="WW"/>
    <property type="match status" value="1"/>
</dbReference>
<dbReference type="OrthoDB" id="410044at2759"/>
<evidence type="ECO:0000256" key="2">
    <source>
        <dbReference type="ARBA" id="ARBA00022884"/>
    </source>
</evidence>
<accession>A0A6P6VCF1</accession>
<evidence type="ECO:0000256" key="1">
    <source>
        <dbReference type="ARBA" id="ARBA00022737"/>
    </source>
</evidence>
<gene>
    <name evidence="8" type="primary">LOC113718914</name>
</gene>
<evidence type="ECO:0000256" key="4">
    <source>
        <dbReference type="SAM" id="MobiDB-lite"/>
    </source>
</evidence>
<organism evidence="7 8">
    <name type="scientific">Coffea arabica</name>
    <name type="common">Arabian coffee</name>
    <dbReference type="NCBI Taxonomy" id="13443"/>
    <lineage>
        <taxon>Eukaryota</taxon>
        <taxon>Viridiplantae</taxon>
        <taxon>Streptophyta</taxon>
        <taxon>Embryophyta</taxon>
        <taxon>Tracheophyta</taxon>
        <taxon>Spermatophyta</taxon>
        <taxon>Magnoliopsida</taxon>
        <taxon>eudicotyledons</taxon>
        <taxon>Gunneridae</taxon>
        <taxon>Pentapetalae</taxon>
        <taxon>asterids</taxon>
        <taxon>lamiids</taxon>
        <taxon>Gentianales</taxon>
        <taxon>Rubiaceae</taxon>
        <taxon>Ixoroideae</taxon>
        <taxon>Gardenieae complex</taxon>
        <taxon>Bertiereae - Coffeeae clade</taxon>
        <taxon>Coffeeae</taxon>
        <taxon>Coffea</taxon>
    </lineage>
</organism>
<dbReference type="InterPro" id="IPR035979">
    <property type="entry name" value="RBD_domain_sf"/>
</dbReference>
<proteinExistence type="predicted"/>
<dbReference type="GeneID" id="113718914"/>
<evidence type="ECO:0000259" key="5">
    <source>
        <dbReference type="PROSITE" id="PS50020"/>
    </source>
</evidence>
<dbReference type="AlphaFoldDB" id="A0A6P6VCF1"/>
<evidence type="ECO:0000256" key="3">
    <source>
        <dbReference type="PROSITE-ProRule" id="PRU00176"/>
    </source>
</evidence>
<feature type="region of interest" description="Disordered" evidence="4">
    <location>
        <begin position="1"/>
        <end position="90"/>
    </location>
</feature>
<dbReference type="Pfam" id="PF00076">
    <property type="entry name" value="RRM_1"/>
    <property type="match status" value="2"/>
</dbReference>
<dbReference type="InterPro" id="IPR012677">
    <property type="entry name" value="Nucleotide-bd_a/b_plait_sf"/>
</dbReference>
<reference evidence="7" key="1">
    <citation type="journal article" date="2025" name="Foods">
        <title>Unveiling the Microbial Signatures of Arabica Coffee Cherries: Insights into Ripeness Specific Diversity, Functional Traits, and Implications for Quality and Safety.</title>
        <authorList>
            <consortium name="RefSeq"/>
            <person name="Tenea G.N."/>
            <person name="Cifuentes V."/>
            <person name="Reyes P."/>
            <person name="Cevallos-Vallejos M."/>
        </authorList>
    </citation>
    <scope>NUCLEOTIDE SEQUENCE [LARGE SCALE GENOMIC DNA]</scope>
</reference>
<dbReference type="PANTHER" id="PTHR24012">
    <property type="entry name" value="RNA BINDING PROTEIN"/>
    <property type="match status" value="1"/>
</dbReference>
<dbReference type="SUPFAM" id="SSF51045">
    <property type="entry name" value="WW domain"/>
    <property type="match status" value="1"/>
</dbReference>
<keyword evidence="1" id="KW-0677">Repeat</keyword>
<dbReference type="Proteomes" id="UP001652660">
    <property type="component" value="Chromosome 1e"/>
</dbReference>
<sequence>MDDPHRRRGGGGGGEERCGGGDDRSAPESILRNSHPSDDSVPVSDPHYHHAHSHDNKSRGNPSYADHYNRQQERRRHHHSFNSEPNDYPAAARVDSNFTCHSLSPCSSSSGVRKRQFSHSNDSLQLQGTSAPDHYGNGCRIVKLYVAGVPKTATREDIGSVFAEHGNIVEIVLIRDKRTGQQGECCFVKYTTIEEADRAIRALHDRYTFPGGVAPLTVRYADGQKERYGSFDQQLLKLYVGCVNKQSTDTEIEEIFSRFGIVEDVFIVRDEMRQHRGCAFVQFSRREMAVAAINALHGSYIMRGCNQPLIVRFADPKKPRLGGPRAASYLDDRVAVVHNDFHPSTYYNKCKPELGCASNASESMPNSSLSCSSFGAITGIDSSVECEWSEHMCPDGYPYYYNCVTSDSRWEKPEEYALYERQLLKLEEQPQLQISH</sequence>
<dbReference type="PROSITE" id="PS50020">
    <property type="entry name" value="WW_DOMAIN_2"/>
    <property type="match status" value="1"/>
</dbReference>
<dbReference type="PROSITE" id="PS01159">
    <property type="entry name" value="WW_DOMAIN_1"/>
    <property type="match status" value="1"/>
</dbReference>
<dbReference type="Gene3D" id="2.20.70.10">
    <property type="match status" value="1"/>
</dbReference>
<keyword evidence="2 3" id="KW-0694">RNA-binding</keyword>
<keyword evidence="7" id="KW-1185">Reference proteome</keyword>
<dbReference type="InterPro" id="IPR036020">
    <property type="entry name" value="WW_dom_sf"/>
</dbReference>
<protein>
    <submittedName>
        <fullName evidence="8">Uncharacterized protein isoform X1</fullName>
    </submittedName>
</protein>
<evidence type="ECO:0000313" key="7">
    <source>
        <dbReference type="Proteomes" id="UP001652660"/>
    </source>
</evidence>
<dbReference type="Gene3D" id="3.30.70.330">
    <property type="match status" value="2"/>
</dbReference>
<feature type="compositionally biased region" description="Polar residues" evidence="4">
    <location>
        <begin position="118"/>
        <end position="129"/>
    </location>
</feature>
<dbReference type="PROSITE" id="PS50102">
    <property type="entry name" value="RRM"/>
    <property type="match status" value="2"/>
</dbReference>